<protein>
    <recommendedName>
        <fullName evidence="1">DNA ligase (NAD(+))</fullName>
        <ecNumber evidence="1">6.5.1.2</ecNumber>
    </recommendedName>
</protein>
<evidence type="ECO:0000256" key="7">
    <source>
        <dbReference type="ARBA" id="ARBA00034005"/>
    </source>
</evidence>
<name>A0A6C0EH83_9ZZZZ</name>
<keyword evidence="5" id="KW-0862">Zinc</keyword>
<feature type="compositionally biased region" description="Basic residues" evidence="8">
    <location>
        <begin position="1"/>
        <end position="42"/>
    </location>
</feature>
<feature type="domain" description="BRCT" evidence="9">
    <location>
        <begin position="638"/>
        <end position="713"/>
    </location>
</feature>
<dbReference type="Gene3D" id="3.30.470.30">
    <property type="entry name" value="DNA ligase/mRNA capping enzyme"/>
    <property type="match status" value="1"/>
</dbReference>
<dbReference type="SMART" id="SM00532">
    <property type="entry name" value="LIGANc"/>
    <property type="match status" value="1"/>
</dbReference>
<proteinExistence type="predicted"/>
<dbReference type="InterPro" id="IPR001357">
    <property type="entry name" value="BRCT_dom"/>
</dbReference>
<dbReference type="InterPro" id="IPR013840">
    <property type="entry name" value="DNAligase_N"/>
</dbReference>
<evidence type="ECO:0000256" key="2">
    <source>
        <dbReference type="ARBA" id="ARBA00022598"/>
    </source>
</evidence>
<dbReference type="Gene3D" id="1.10.150.20">
    <property type="entry name" value="5' to 3' exonuclease, C-terminal subdomain"/>
    <property type="match status" value="1"/>
</dbReference>
<comment type="catalytic activity">
    <reaction evidence="7">
        <text>NAD(+) + (deoxyribonucleotide)n-3'-hydroxyl + 5'-phospho-(deoxyribonucleotide)m = (deoxyribonucleotide)n+m + AMP + beta-nicotinamide D-nucleotide.</text>
        <dbReference type="EC" id="6.5.1.2"/>
    </reaction>
</comment>
<keyword evidence="6" id="KW-0520">NAD</keyword>
<organism evidence="10">
    <name type="scientific">viral metagenome</name>
    <dbReference type="NCBI Taxonomy" id="1070528"/>
    <lineage>
        <taxon>unclassified sequences</taxon>
        <taxon>metagenomes</taxon>
        <taxon>organismal metagenomes</taxon>
    </lineage>
</organism>
<feature type="region of interest" description="Disordered" evidence="8">
    <location>
        <begin position="1"/>
        <end position="46"/>
    </location>
</feature>
<evidence type="ECO:0000256" key="6">
    <source>
        <dbReference type="ARBA" id="ARBA00023027"/>
    </source>
</evidence>
<reference evidence="10" key="1">
    <citation type="journal article" date="2020" name="Nature">
        <title>Giant virus diversity and host interactions through global metagenomics.</title>
        <authorList>
            <person name="Schulz F."/>
            <person name="Roux S."/>
            <person name="Paez-Espino D."/>
            <person name="Jungbluth S."/>
            <person name="Walsh D.A."/>
            <person name="Denef V.J."/>
            <person name="McMahon K.D."/>
            <person name="Konstantinidis K.T."/>
            <person name="Eloe-Fadrosh E.A."/>
            <person name="Kyrpides N.C."/>
            <person name="Woyke T."/>
        </authorList>
    </citation>
    <scope>NUCLEOTIDE SEQUENCE</scope>
    <source>
        <strain evidence="10">GVMAG-M-3300000115-19</strain>
    </source>
</reference>
<evidence type="ECO:0000259" key="9">
    <source>
        <dbReference type="PROSITE" id="PS50172"/>
    </source>
</evidence>
<dbReference type="EMBL" id="MN738842">
    <property type="protein sequence ID" value="QHT27783.1"/>
    <property type="molecule type" value="Genomic_DNA"/>
</dbReference>
<dbReference type="InterPro" id="IPR012340">
    <property type="entry name" value="NA-bd_OB-fold"/>
</dbReference>
<dbReference type="Gene3D" id="2.40.50.140">
    <property type="entry name" value="Nucleic acid-binding proteins"/>
    <property type="match status" value="1"/>
</dbReference>
<dbReference type="InterPro" id="IPR004150">
    <property type="entry name" value="NAD_DNA_ligase_OB"/>
</dbReference>
<dbReference type="Gene3D" id="3.40.50.10190">
    <property type="entry name" value="BRCT domain"/>
    <property type="match status" value="1"/>
</dbReference>
<dbReference type="AlphaFoldDB" id="A0A6C0EH83"/>
<dbReference type="InterPro" id="IPR036420">
    <property type="entry name" value="BRCT_dom_sf"/>
</dbReference>
<dbReference type="SUPFAM" id="SSF50249">
    <property type="entry name" value="Nucleic acid-binding proteins"/>
    <property type="match status" value="1"/>
</dbReference>
<dbReference type="SUPFAM" id="SSF47794">
    <property type="entry name" value="Rad51 N-terminal domain-like"/>
    <property type="match status" value="1"/>
</dbReference>
<dbReference type="GO" id="GO:0000166">
    <property type="term" value="F:nucleotide binding"/>
    <property type="evidence" value="ECO:0007669"/>
    <property type="project" value="InterPro"/>
</dbReference>
<keyword evidence="3" id="KW-0235">DNA replication</keyword>
<dbReference type="GO" id="GO:0003911">
    <property type="term" value="F:DNA ligase (NAD+) activity"/>
    <property type="evidence" value="ECO:0007669"/>
    <property type="project" value="UniProtKB-EC"/>
</dbReference>
<dbReference type="InterPro" id="IPR013839">
    <property type="entry name" value="DNAligase_adenylation"/>
</dbReference>
<evidence type="ECO:0000256" key="1">
    <source>
        <dbReference type="ARBA" id="ARBA00012722"/>
    </source>
</evidence>
<dbReference type="EC" id="6.5.1.2" evidence="1"/>
<keyword evidence="2" id="KW-0436">Ligase</keyword>
<dbReference type="Pfam" id="PF00533">
    <property type="entry name" value="BRCT"/>
    <property type="match status" value="1"/>
</dbReference>
<dbReference type="GO" id="GO:0006281">
    <property type="term" value="P:DNA repair"/>
    <property type="evidence" value="ECO:0007669"/>
    <property type="project" value="InterPro"/>
</dbReference>
<accession>A0A6C0EH83</accession>
<dbReference type="Pfam" id="PF01653">
    <property type="entry name" value="DNA_ligase_aden"/>
    <property type="match status" value="1"/>
</dbReference>
<dbReference type="PIRSF" id="PIRSF001604">
    <property type="entry name" value="LigA"/>
    <property type="match status" value="1"/>
</dbReference>
<dbReference type="Pfam" id="PF03120">
    <property type="entry name" value="OB_DNA_ligase"/>
    <property type="match status" value="1"/>
</dbReference>
<dbReference type="GO" id="GO:0006260">
    <property type="term" value="P:DNA replication"/>
    <property type="evidence" value="ECO:0007669"/>
    <property type="project" value="UniProtKB-KW"/>
</dbReference>
<dbReference type="SUPFAM" id="SSF52113">
    <property type="entry name" value="BRCT domain"/>
    <property type="match status" value="1"/>
</dbReference>
<evidence type="ECO:0000256" key="4">
    <source>
        <dbReference type="ARBA" id="ARBA00022723"/>
    </source>
</evidence>
<evidence type="ECO:0000256" key="8">
    <source>
        <dbReference type="SAM" id="MobiDB-lite"/>
    </source>
</evidence>
<evidence type="ECO:0000256" key="5">
    <source>
        <dbReference type="ARBA" id="ARBA00022833"/>
    </source>
</evidence>
<dbReference type="PROSITE" id="PS50172">
    <property type="entry name" value="BRCT"/>
    <property type="match status" value="1"/>
</dbReference>
<dbReference type="InterPro" id="IPR001679">
    <property type="entry name" value="DNA_ligase"/>
</dbReference>
<evidence type="ECO:0000256" key="3">
    <source>
        <dbReference type="ARBA" id="ARBA00022705"/>
    </source>
</evidence>
<keyword evidence="4" id="KW-0479">Metal-binding</keyword>
<dbReference type="InterPro" id="IPR010995">
    <property type="entry name" value="DNA_repair_Rad51/TF_NusA_a-hlx"/>
</dbReference>
<evidence type="ECO:0000313" key="10">
    <source>
        <dbReference type="EMBL" id="QHT27783.1"/>
    </source>
</evidence>
<dbReference type="SUPFAM" id="SSF56091">
    <property type="entry name" value="DNA ligase/mRNA capping enzyme, catalytic domain"/>
    <property type="match status" value="1"/>
</dbReference>
<sequence>MSNKMKSPKMKSPKMKSPKMKSPKMKSPKMKSPKMKSPKKKMSKELEEEIGRKIEEHFYKEVAKTTLLKELENILKEASDAYYNTGDPVLDDDDFDELLDIFRINSPDNPLLNEIGAPIRSEIVKEPLPYWMGSMNKVKPNTKELTSWLNKNKSPYIISEKLDGVSALLSFNFDEPNTIMLYTRGDGKMGQNISYLIPFLDLNNDTILKKVKTTKISIRGELIMKQSLFKEKYSATYPKCRSLVSGNINAKKPNTNIIRDMDFIGYEVILDEKDEKEDNEKNSKTINNISIEKQFKLIKKLNFKCVNYKILKEELSSELLTKELLDMKTKSEYEIDGIIISNNKSNIKNKSGNPKYAVAFKTKLDEQMKTTSVVDVEWNPSKHGTLIPRIKFKPIVIGGDTIKYTTGFNAKYIKDNCIGIGSKLNIIRSGDVIPYINEVISISNNKKPDLPDKEKYGEWKWNETKVDIVLIDRGSSKAVKIKELMSFFATLKVSGVSEGIITKLVDNGFDSIKTICSMSIDSFLTLSGIKDKMASKLYNNIHTIIDKPIILSKLMAATNIFKGGLGEKKLSVVVNKYPNVMKKDTMSINDIMLCDGFSQKTSKAFLTGFKEFKRFIEDHPFIKYEVKSKSSVFASSSGGNSKLKDKYIVITGFRDSSLEENIESMGGKIQHSINRKTTLVIVKDINSITSKINKAKELNIELLTIEQFKNKYK</sequence>